<keyword evidence="3" id="KW-1185">Reference proteome</keyword>
<dbReference type="Proteomes" id="UP000549394">
    <property type="component" value="Unassembled WGS sequence"/>
</dbReference>
<comment type="caution">
    <text evidence="2">The sequence shown here is derived from an EMBL/GenBank/DDBJ whole genome shotgun (WGS) entry which is preliminary data.</text>
</comment>
<dbReference type="EMBL" id="CAJFCJ010000002">
    <property type="protein sequence ID" value="CAD5112566.1"/>
    <property type="molecule type" value="Genomic_DNA"/>
</dbReference>
<name>A0A7I8VAF0_9ANNE</name>
<reference evidence="2 3" key="1">
    <citation type="submission" date="2020-08" db="EMBL/GenBank/DDBJ databases">
        <authorList>
            <person name="Hejnol A."/>
        </authorList>
    </citation>
    <scope>NUCLEOTIDE SEQUENCE [LARGE SCALE GENOMIC DNA]</scope>
</reference>
<evidence type="ECO:0000313" key="2">
    <source>
        <dbReference type="EMBL" id="CAD5112566.1"/>
    </source>
</evidence>
<accession>A0A7I8VAF0</accession>
<evidence type="ECO:0000313" key="3">
    <source>
        <dbReference type="Proteomes" id="UP000549394"/>
    </source>
</evidence>
<organism evidence="2 3">
    <name type="scientific">Dimorphilus gyrociliatus</name>
    <dbReference type="NCBI Taxonomy" id="2664684"/>
    <lineage>
        <taxon>Eukaryota</taxon>
        <taxon>Metazoa</taxon>
        <taxon>Spiralia</taxon>
        <taxon>Lophotrochozoa</taxon>
        <taxon>Annelida</taxon>
        <taxon>Polychaeta</taxon>
        <taxon>Polychaeta incertae sedis</taxon>
        <taxon>Dinophilidae</taxon>
        <taxon>Dimorphilus</taxon>
    </lineage>
</organism>
<proteinExistence type="predicted"/>
<evidence type="ECO:0000256" key="1">
    <source>
        <dbReference type="SAM" id="Coils"/>
    </source>
</evidence>
<feature type="coiled-coil region" evidence="1">
    <location>
        <begin position="42"/>
        <end position="76"/>
    </location>
</feature>
<dbReference type="AlphaFoldDB" id="A0A7I8VAF0"/>
<protein>
    <submittedName>
        <fullName evidence="2">Uncharacterized protein</fullName>
    </submittedName>
</protein>
<sequence>MINKAKGLDNILKDNVQEALKKRVFGGKNQLIKTIVDSLTKAKAERALRSKLKQQIEEEENKIKEEEERLKQQGFKGLREARLSKEQDLDDFFAGLMANLADRPKDNNKS</sequence>
<keyword evidence="1" id="KW-0175">Coiled coil</keyword>
<gene>
    <name evidence="2" type="ORF">DGYR_LOCUS1688</name>
</gene>